<comment type="subunit">
    <text evidence="5">Homodimer.</text>
</comment>
<comment type="cofactor">
    <cofactor evidence="2">
        <name>thiamine diphosphate</name>
        <dbReference type="ChEBI" id="CHEBI:58937"/>
    </cofactor>
</comment>
<dbReference type="PANTHER" id="PTHR43322">
    <property type="entry name" value="1-D-DEOXYXYLULOSE 5-PHOSPHATE SYNTHASE-RELATED"/>
    <property type="match status" value="1"/>
</dbReference>
<sequence length="1276" mass="142214">MTGTASARCPYGVSAPEHGKLRFLLPKVEFSRFYHPSKGEALRANLYSMSVSTTNSTKGWLGSITALPEVGDFFWEKAPTPILDMVDVPIHLKNLSPKELKQLADEIRSELTFMMSKTRKPFQASLAVVELTVAIHHVFHAPMDKILWDDGEQSYGHKILTGRRSLMHTLRQKNGLSGFTSRSESEYDPFGAGHGCNSVSAGLGMAIARDIKGKRDHIVTVITNETIMAGQIYEAMSNAGYLDSNMVVILNDSQHSLHPKLEEGPKTAINALSSTLSKLQSSKSFRKLREAAKGVTKRIGKGMHELAAKVDEYARGMIGPLGSTLFEELGLYYIGPVDGHNMEDLISVLQEVASMDSTGPVLVHVITEENRGLEDDQMNEIAVKNQEGNCNVDSLPSYPKQLGSSLTRTYGDCFMEALVVEAERDNNIVAVHAGMEMDPSLQLFKARFPDKFFDVGMAEQHAVTFSAGLSCGGLKPFCIIPSSFLQRAYDQVVHDVDRQRIPVRFVITSAGLVGSDGPLRCGAFDITFMSCLPNMVVMAPSDENELVHMVATAAQIDDRPVCFRYPRGATVGLNSSVCNGVTLEIGKGRVLCQGKDVALLGYGAMVQNCLKAHSLLISLGINVTVADARFCKPLDINLVRQLCEDHAFLITVEEGSVGGFGSHVAQFIALDGHLDGRVKWRPIILPDNYIEHGTPREQLALAGLTGHHIAATALSLLGRTQKAASTFAGGNLFVREKEKGQICKYLYPSSLDRDVVLISAGNKLGHERESLHQTRGDDKNFPNITGLYNMLIPEETPTTRPRRVAETSKTRKTGPSFELAHGDARVSFDCFICLINSFCRISKSPVSFLEPQTLKASSTLPSMVFNLTHLRKLKRLLFSSQRSVILYEEQQTSFSFTQKSNYVDVKMRLKKDSFYDSIEMIYRSPELKPLITLKNCIAEEPDRCIPISAISKSGFKLGVRGKVASFLRRYPSVFEEFTGPKYNLPWFGLTPEAIDLDREEQMVYRDRRADIIVRLKKLILMSKEKRIPVNVIRGLQWYLGVPDEFLRNPEANLDASFRLIDMGDGLQGLGVDPDGEMMLSVMQKNAITRGDCTEVISFPLFPSKGLRLKRKISNWLDEFQNLPYVSPYEDSPHLNPNSDISEKRLVGVLHELLSLFVDHSVQRKMLFCLRPHMCLPQKFYKAFERHPHIFYLSLKNKTCTAILKEPYNDDSAMEAHPVLEVRKKYIRLMKKSELILRNGRPEKQSVGLGNVNLDDEIGSETRETQVDSNLLSQITI</sequence>
<dbReference type="AlphaFoldDB" id="A0A9Q0JXE6"/>
<dbReference type="PANTHER" id="PTHR43322:SF3">
    <property type="entry name" value="1-DEOXY-D-XYLULOSE-5-PHOSPHATE SYNTHASE"/>
    <property type="match status" value="1"/>
</dbReference>
<dbReference type="GO" id="GO:0009228">
    <property type="term" value="P:thiamine biosynthetic process"/>
    <property type="evidence" value="ECO:0007669"/>
    <property type="project" value="UniProtKB-KW"/>
</dbReference>
<evidence type="ECO:0000256" key="7">
    <source>
        <dbReference type="ARBA" id="ARBA00022679"/>
    </source>
</evidence>
<dbReference type="GO" id="GO:0046872">
    <property type="term" value="F:metal ion binding"/>
    <property type="evidence" value="ECO:0007669"/>
    <property type="project" value="UniProtKB-KW"/>
</dbReference>
<keyword evidence="12" id="KW-0414">Isoprene biosynthesis</keyword>
<dbReference type="FunFam" id="3.40.50.970:FF:000005">
    <property type="entry name" value="1-deoxy-D-xylulose-5-phosphate synthase"/>
    <property type="match status" value="1"/>
</dbReference>
<dbReference type="Pfam" id="PF02779">
    <property type="entry name" value="Transket_pyr"/>
    <property type="match status" value="1"/>
</dbReference>
<dbReference type="EC" id="2.2.1.7" evidence="6"/>
<dbReference type="GO" id="GO:0016114">
    <property type="term" value="P:terpenoid biosynthetic process"/>
    <property type="evidence" value="ECO:0007669"/>
    <property type="project" value="InterPro"/>
</dbReference>
<dbReference type="CDD" id="cd07033">
    <property type="entry name" value="TPP_PYR_DXS_TK_like"/>
    <property type="match status" value="1"/>
</dbReference>
<dbReference type="InterPro" id="IPR005477">
    <property type="entry name" value="Dxylulose-5-P_synthase"/>
</dbReference>
<organism evidence="14 15">
    <name type="scientific">Protea cynaroides</name>
    <dbReference type="NCBI Taxonomy" id="273540"/>
    <lineage>
        <taxon>Eukaryota</taxon>
        <taxon>Viridiplantae</taxon>
        <taxon>Streptophyta</taxon>
        <taxon>Embryophyta</taxon>
        <taxon>Tracheophyta</taxon>
        <taxon>Spermatophyta</taxon>
        <taxon>Magnoliopsida</taxon>
        <taxon>Proteales</taxon>
        <taxon>Proteaceae</taxon>
        <taxon>Protea</taxon>
    </lineage>
</organism>
<evidence type="ECO:0000256" key="8">
    <source>
        <dbReference type="ARBA" id="ARBA00022723"/>
    </source>
</evidence>
<feature type="domain" description="Transketolase-like pyrimidine-binding" evidence="13">
    <location>
        <begin position="408"/>
        <end position="573"/>
    </location>
</feature>
<proteinExistence type="inferred from homology"/>
<comment type="pathway">
    <text evidence="3">Metabolic intermediate biosynthesis; 1-deoxy-D-xylulose 5-phosphate biosynthesis; 1-deoxy-D-xylulose 5-phosphate from D-glyceraldehyde 3-phosphate and pyruvate: step 1/1.</text>
</comment>
<dbReference type="HAMAP" id="MF_00315">
    <property type="entry name" value="DXP_synth"/>
    <property type="match status" value="1"/>
</dbReference>
<dbReference type="SUPFAM" id="SSF52518">
    <property type="entry name" value="Thiamin diphosphate-binding fold (THDP-binding)"/>
    <property type="match status" value="2"/>
</dbReference>
<keyword evidence="15" id="KW-1185">Reference proteome</keyword>
<comment type="caution">
    <text evidence="14">The sequence shown here is derived from an EMBL/GenBank/DDBJ whole genome shotgun (WGS) entry which is preliminary data.</text>
</comment>
<name>A0A9Q0JXE6_9MAGN</name>
<keyword evidence="11" id="KW-0786">Thiamine pyrophosphate</keyword>
<evidence type="ECO:0000256" key="10">
    <source>
        <dbReference type="ARBA" id="ARBA00022977"/>
    </source>
</evidence>
<evidence type="ECO:0000256" key="4">
    <source>
        <dbReference type="ARBA" id="ARBA00011081"/>
    </source>
</evidence>
<accession>A0A9Q0JXE6</accession>
<evidence type="ECO:0000259" key="13">
    <source>
        <dbReference type="SMART" id="SM00861"/>
    </source>
</evidence>
<dbReference type="Pfam" id="PF11955">
    <property type="entry name" value="PORR"/>
    <property type="match status" value="1"/>
</dbReference>
<dbReference type="GO" id="GO:0019288">
    <property type="term" value="P:isopentenyl diphosphate biosynthetic process, methylerythritol 4-phosphate pathway"/>
    <property type="evidence" value="ECO:0007669"/>
    <property type="project" value="UniProtKB-ARBA"/>
</dbReference>
<evidence type="ECO:0000256" key="3">
    <source>
        <dbReference type="ARBA" id="ARBA00004980"/>
    </source>
</evidence>
<evidence type="ECO:0000313" key="14">
    <source>
        <dbReference type="EMBL" id="KAJ4954080.1"/>
    </source>
</evidence>
<keyword evidence="7" id="KW-0808">Transferase</keyword>
<dbReference type="GO" id="GO:0008661">
    <property type="term" value="F:1-deoxy-D-xylulose-5-phosphate synthase activity"/>
    <property type="evidence" value="ECO:0007669"/>
    <property type="project" value="UniProtKB-EC"/>
</dbReference>
<dbReference type="CDD" id="cd02007">
    <property type="entry name" value="TPP_DXS"/>
    <property type="match status" value="1"/>
</dbReference>
<dbReference type="EMBL" id="JAMYWD010000012">
    <property type="protein sequence ID" value="KAJ4954080.1"/>
    <property type="molecule type" value="Genomic_DNA"/>
</dbReference>
<reference evidence="14" key="1">
    <citation type="journal article" date="2023" name="Plant J.">
        <title>The genome of the king protea, Protea cynaroides.</title>
        <authorList>
            <person name="Chang J."/>
            <person name="Duong T.A."/>
            <person name="Schoeman C."/>
            <person name="Ma X."/>
            <person name="Roodt D."/>
            <person name="Barker N."/>
            <person name="Li Z."/>
            <person name="Van de Peer Y."/>
            <person name="Mizrachi E."/>
        </authorList>
    </citation>
    <scope>NUCLEOTIDE SEQUENCE</scope>
    <source>
        <tissue evidence="14">Young leaves</tissue>
    </source>
</reference>
<dbReference type="Gene3D" id="3.40.50.920">
    <property type="match status" value="1"/>
</dbReference>
<dbReference type="FunFam" id="3.40.50.920:FF:000002">
    <property type="entry name" value="1-deoxy-D-xylulose-5-phosphate synthase"/>
    <property type="match status" value="1"/>
</dbReference>
<evidence type="ECO:0000256" key="2">
    <source>
        <dbReference type="ARBA" id="ARBA00001964"/>
    </source>
</evidence>
<evidence type="ECO:0000256" key="5">
    <source>
        <dbReference type="ARBA" id="ARBA00011738"/>
    </source>
</evidence>
<dbReference type="Gene3D" id="3.40.50.970">
    <property type="match status" value="2"/>
</dbReference>
<comment type="similarity">
    <text evidence="4">Belongs to the transketolase family. DXPS subfamily.</text>
</comment>
<dbReference type="OrthoDB" id="10266385at2759"/>
<evidence type="ECO:0000256" key="6">
    <source>
        <dbReference type="ARBA" id="ARBA00013150"/>
    </source>
</evidence>
<dbReference type="Pfam" id="PF13292">
    <property type="entry name" value="DXP_synthase_N"/>
    <property type="match status" value="1"/>
</dbReference>
<dbReference type="InterPro" id="IPR005475">
    <property type="entry name" value="Transketolase-like_Pyr-bd"/>
</dbReference>
<keyword evidence="9" id="KW-0460">Magnesium</keyword>
<dbReference type="InterPro" id="IPR021099">
    <property type="entry name" value="PORR_domain"/>
</dbReference>
<dbReference type="Proteomes" id="UP001141806">
    <property type="component" value="Unassembled WGS sequence"/>
</dbReference>
<keyword evidence="8" id="KW-0479">Metal-binding</keyword>
<evidence type="ECO:0000256" key="1">
    <source>
        <dbReference type="ARBA" id="ARBA00001946"/>
    </source>
</evidence>
<comment type="cofactor">
    <cofactor evidence="1">
        <name>Mg(2+)</name>
        <dbReference type="ChEBI" id="CHEBI:18420"/>
    </cofactor>
</comment>
<dbReference type="InterPro" id="IPR029061">
    <property type="entry name" value="THDP-binding"/>
</dbReference>
<dbReference type="SMART" id="SM00861">
    <property type="entry name" value="Transket_pyr"/>
    <property type="match status" value="1"/>
</dbReference>
<evidence type="ECO:0000256" key="9">
    <source>
        <dbReference type="ARBA" id="ARBA00022842"/>
    </source>
</evidence>
<dbReference type="NCBIfam" id="TIGR00204">
    <property type="entry name" value="dxs"/>
    <property type="match status" value="1"/>
</dbReference>
<dbReference type="InterPro" id="IPR033248">
    <property type="entry name" value="Transketolase_C"/>
</dbReference>
<dbReference type="GO" id="GO:0003723">
    <property type="term" value="F:RNA binding"/>
    <property type="evidence" value="ECO:0007669"/>
    <property type="project" value="InterPro"/>
</dbReference>
<dbReference type="SUPFAM" id="SSF52922">
    <property type="entry name" value="TK C-terminal domain-like"/>
    <property type="match status" value="1"/>
</dbReference>
<dbReference type="NCBIfam" id="NF003933">
    <property type="entry name" value="PRK05444.2-2"/>
    <property type="match status" value="1"/>
</dbReference>
<keyword evidence="10" id="KW-0784">Thiamine biosynthesis</keyword>
<gene>
    <name evidence="14" type="ORF">NE237_030912</name>
</gene>
<evidence type="ECO:0000256" key="11">
    <source>
        <dbReference type="ARBA" id="ARBA00023052"/>
    </source>
</evidence>
<evidence type="ECO:0000313" key="15">
    <source>
        <dbReference type="Proteomes" id="UP001141806"/>
    </source>
</evidence>
<dbReference type="Pfam" id="PF02780">
    <property type="entry name" value="Transketolase_C"/>
    <property type="match status" value="1"/>
</dbReference>
<dbReference type="InterPro" id="IPR009014">
    <property type="entry name" value="Transketo_C/PFOR_II"/>
</dbReference>
<evidence type="ECO:0000256" key="12">
    <source>
        <dbReference type="ARBA" id="ARBA00023229"/>
    </source>
</evidence>
<protein>
    <recommendedName>
        <fullName evidence="6">1-deoxy-D-xylulose-5-phosphate synthase</fullName>
        <ecNumber evidence="6">2.2.1.7</ecNumber>
    </recommendedName>
</protein>